<dbReference type="Gramene" id="RZC54821">
    <property type="protein sequence ID" value="RZC54821"/>
    <property type="gene ID" value="C5167_013673"/>
</dbReference>
<keyword evidence="3" id="KW-1185">Reference proteome</keyword>
<protein>
    <submittedName>
        <fullName evidence="2">Uncharacterized protein</fullName>
    </submittedName>
</protein>
<gene>
    <name evidence="2" type="ORF">C5167_013673</name>
</gene>
<reference evidence="2 3" key="1">
    <citation type="journal article" date="2018" name="Science">
        <title>The opium poppy genome and morphinan production.</title>
        <authorList>
            <person name="Guo L."/>
            <person name="Winzer T."/>
            <person name="Yang X."/>
            <person name="Li Y."/>
            <person name="Ning Z."/>
            <person name="He Z."/>
            <person name="Teodor R."/>
            <person name="Lu Y."/>
            <person name="Bowser T.A."/>
            <person name="Graham I.A."/>
            <person name="Ye K."/>
        </authorList>
    </citation>
    <scope>NUCLEOTIDE SEQUENCE [LARGE SCALE GENOMIC DNA]</scope>
    <source>
        <strain evidence="3">cv. HN1</strain>
        <tissue evidence="2">Leaves</tissue>
    </source>
</reference>
<organism evidence="2 3">
    <name type="scientific">Papaver somniferum</name>
    <name type="common">Opium poppy</name>
    <dbReference type="NCBI Taxonomy" id="3469"/>
    <lineage>
        <taxon>Eukaryota</taxon>
        <taxon>Viridiplantae</taxon>
        <taxon>Streptophyta</taxon>
        <taxon>Embryophyta</taxon>
        <taxon>Tracheophyta</taxon>
        <taxon>Spermatophyta</taxon>
        <taxon>Magnoliopsida</taxon>
        <taxon>Ranunculales</taxon>
        <taxon>Papaveraceae</taxon>
        <taxon>Papaveroideae</taxon>
        <taxon>Papaver</taxon>
    </lineage>
</organism>
<dbReference type="AlphaFoldDB" id="A0A4Y7J4F4"/>
<evidence type="ECO:0000313" key="2">
    <source>
        <dbReference type="EMBL" id="RZC54821.1"/>
    </source>
</evidence>
<dbReference type="EMBL" id="CM010717">
    <property type="protein sequence ID" value="RZC54821.1"/>
    <property type="molecule type" value="Genomic_DNA"/>
</dbReference>
<evidence type="ECO:0000256" key="1">
    <source>
        <dbReference type="SAM" id="MobiDB-lite"/>
    </source>
</evidence>
<dbReference type="Proteomes" id="UP000316621">
    <property type="component" value="Chromosome 3"/>
</dbReference>
<evidence type="ECO:0000313" key="3">
    <source>
        <dbReference type="Proteomes" id="UP000316621"/>
    </source>
</evidence>
<proteinExistence type="predicted"/>
<accession>A0A4Y7J4F4</accession>
<sequence>MIKSTELKNSSFEEETKEKDKKRKKRGEENDRLAIVHESSSRIRSMSWTNYSLTEKEKQNIWLIGQVQLRIKLKK</sequence>
<name>A0A4Y7J4F4_PAPSO</name>
<feature type="region of interest" description="Disordered" evidence="1">
    <location>
        <begin position="1"/>
        <end position="32"/>
    </location>
</feature>